<dbReference type="AlphaFoldDB" id="A0A4S8QFJ5"/>
<evidence type="ECO:0000256" key="2">
    <source>
        <dbReference type="ARBA" id="ARBA00022679"/>
    </source>
</evidence>
<evidence type="ECO:0000259" key="3">
    <source>
        <dbReference type="Pfam" id="PF00534"/>
    </source>
</evidence>
<dbReference type="OrthoDB" id="3318784at2"/>
<dbReference type="PANTHER" id="PTHR12526">
    <property type="entry name" value="GLYCOSYLTRANSFERASE"/>
    <property type="match status" value="1"/>
</dbReference>
<comment type="caution">
    <text evidence="5">The sequence shown here is derived from an EMBL/GenBank/DDBJ whole genome shotgun (WGS) entry which is preliminary data.</text>
</comment>
<feature type="domain" description="Glycosyltransferase subfamily 4-like N-terminal" evidence="4">
    <location>
        <begin position="196"/>
        <end position="304"/>
    </location>
</feature>
<gene>
    <name evidence="5" type="ORF">FAB82_01595</name>
</gene>
<dbReference type="SUPFAM" id="SSF53756">
    <property type="entry name" value="UDP-Glycosyltransferase/glycogen phosphorylase"/>
    <property type="match status" value="1"/>
</dbReference>
<dbReference type="Pfam" id="PF13439">
    <property type="entry name" value="Glyco_transf_4"/>
    <property type="match status" value="1"/>
</dbReference>
<evidence type="ECO:0000256" key="1">
    <source>
        <dbReference type="ARBA" id="ARBA00022676"/>
    </source>
</evidence>
<dbReference type="GO" id="GO:0016757">
    <property type="term" value="F:glycosyltransferase activity"/>
    <property type="evidence" value="ECO:0007669"/>
    <property type="project" value="UniProtKB-KW"/>
</dbReference>
<dbReference type="PANTHER" id="PTHR12526:SF600">
    <property type="entry name" value="GLYCOSYL TRANSFERASE GROUP 1"/>
    <property type="match status" value="1"/>
</dbReference>
<organism evidence="5 6">
    <name type="scientific">Glycomyces buryatensis</name>
    <dbReference type="NCBI Taxonomy" id="2570927"/>
    <lineage>
        <taxon>Bacteria</taxon>
        <taxon>Bacillati</taxon>
        <taxon>Actinomycetota</taxon>
        <taxon>Actinomycetes</taxon>
        <taxon>Glycomycetales</taxon>
        <taxon>Glycomycetaceae</taxon>
        <taxon>Glycomyces</taxon>
    </lineage>
</organism>
<dbReference type="Proteomes" id="UP000308760">
    <property type="component" value="Unassembled WGS sequence"/>
</dbReference>
<proteinExistence type="predicted"/>
<dbReference type="Gene3D" id="3.40.50.2000">
    <property type="entry name" value="Glycogen Phosphorylase B"/>
    <property type="match status" value="2"/>
</dbReference>
<accession>A0A4S8QFJ5</accession>
<evidence type="ECO:0000259" key="4">
    <source>
        <dbReference type="Pfam" id="PF13439"/>
    </source>
</evidence>
<dbReference type="RefSeq" id="WP_136532784.1">
    <property type="nucleotide sequence ID" value="NZ_STGY01000004.1"/>
</dbReference>
<keyword evidence="1" id="KW-0328">Glycosyltransferase</keyword>
<dbReference type="InterPro" id="IPR001296">
    <property type="entry name" value="Glyco_trans_1"/>
</dbReference>
<dbReference type="EMBL" id="STGY01000004">
    <property type="protein sequence ID" value="THV43393.1"/>
    <property type="molecule type" value="Genomic_DNA"/>
</dbReference>
<protein>
    <submittedName>
        <fullName evidence="5">Glycosyltransferase family 4 protein</fullName>
    </submittedName>
</protein>
<evidence type="ECO:0000313" key="6">
    <source>
        <dbReference type="Proteomes" id="UP000308760"/>
    </source>
</evidence>
<reference evidence="6" key="1">
    <citation type="submission" date="2019-04" db="EMBL/GenBank/DDBJ databases">
        <title>Nocardioides xinjiangensis sp. nov.</title>
        <authorList>
            <person name="Liu S."/>
        </authorList>
    </citation>
    <scope>NUCLEOTIDE SEQUENCE [LARGE SCALE GENOMIC DNA]</scope>
    <source>
        <strain evidence="6">18</strain>
    </source>
</reference>
<evidence type="ECO:0000313" key="5">
    <source>
        <dbReference type="EMBL" id="THV43393.1"/>
    </source>
</evidence>
<keyword evidence="6" id="KW-1185">Reference proteome</keyword>
<name>A0A4S8QFJ5_9ACTN</name>
<feature type="domain" description="Glycosyl transferase family 1" evidence="3">
    <location>
        <begin position="327"/>
        <end position="479"/>
    </location>
</feature>
<dbReference type="InterPro" id="IPR028098">
    <property type="entry name" value="Glyco_trans_4-like_N"/>
</dbReference>
<reference evidence="5 6" key="2">
    <citation type="submission" date="2019-05" db="EMBL/GenBank/DDBJ databases">
        <title>Glycomyces buryatensis sp. nov.</title>
        <authorList>
            <person name="Nikitina E."/>
        </authorList>
    </citation>
    <scope>NUCLEOTIDE SEQUENCE [LARGE SCALE GENOMIC DNA]</scope>
    <source>
        <strain evidence="5 6">18</strain>
    </source>
</reference>
<keyword evidence="2 5" id="KW-0808">Transferase</keyword>
<sequence>MGTASRGRVVMLVQNGVEGDSRVQKQAASMAAAGWDVTLLGRSPNGEVQTWDLGGAEVRLIHVRRAFKRRRHELRSHWARDPLAYPFGPIQIYRERQLEAWRAEIGIRKARIAIDAKHQSGAVTRLRKAALVPRRAAVRAAGTWADVRSAHTERLCERREAMDGRVDAFAIKFWKTVLGDRSWRRLDPALWDLELSFGPVLDRLEADLIHANDFQMIGVGARSVIRRRARGARVKLVWDVHEYLPGIKSWIDHPAWKDAQMAHEREYAPWADAVVTVSDTLADLLMERHGLAERPEVVMNVPDLDSRPEADDPVPDIRELCGIGPSAPLMVYSGAPMARRGLMTMVEALPDLEGVHAAFVVAKPEWADIRSLVARSEELGVADRVHLLPYVPHWQIVPFLAGADIGVIPIHHYLNHEIALITKFFEYSHARLPILVSDVKTMAAKVNETGQGEVFRAKDTADFVRAAKLILADPESYRKRYDTHVPLTEWTWPSQAAILDRVYTEALR</sequence>
<dbReference type="Pfam" id="PF00534">
    <property type="entry name" value="Glycos_transf_1"/>
    <property type="match status" value="1"/>
</dbReference>